<dbReference type="PANTHER" id="PTHR32015:SF5">
    <property type="entry name" value="LIPASE RELATED"/>
    <property type="match status" value="1"/>
</dbReference>
<evidence type="ECO:0000313" key="2">
    <source>
        <dbReference type="Proteomes" id="UP000887563"/>
    </source>
</evidence>
<keyword evidence="1" id="KW-1133">Transmembrane helix</keyword>
<organism evidence="2 3">
    <name type="scientific">Meloidogyne incognita</name>
    <name type="common">Southern root-knot nematode worm</name>
    <name type="synonym">Oxyuris incognita</name>
    <dbReference type="NCBI Taxonomy" id="6306"/>
    <lineage>
        <taxon>Eukaryota</taxon>
        <taxon>Metazoa</taxon>
        <taxon>Ecdysozoa</taxon>
        <taxon>Nematoda</taxon>
        <taxon>Chromadorea</taxon>
        <taxon>Rhabditida</taxon>
        <taxon>Tylenchina</taxon>
        <taxon>Tylenchomorpha</taxon>
        <taxon>Tylenchoidea</taxon>
        <taxon>Meloidogynidae</taxon>
        <taxon>Meloidogyninae</taxon>
        <taxon>Meloidogyne</taxon>
        <taxon>Meloidogyne incognita group</taxon>
    </lineage>
</organism>
<sequence>MKDTQINYKKYFLFKLSPNFFKFIYIILILSSLTKAEFSPDFAKWLSEYYGEDVRAHLERKDLGHAGSFGGKNEPSEPIRHQPVIFVHGVSNRAWDKMKNAADYFHQQGYSFAELYGTTYANGDEGNPLQWAQYSMKCQYVKLMASWCSWLSRQSNTLKVASSSLAEVRALIVAIRLYTGKQVDVIGYSLGVPVSRKAILGGRCVDTGEDLGAPLTKFVDTYVGVAGPNHGISLQLGSFSLPGCALALLPICNGQTGLYSSGFCPSTESAFLQDINRQQGYEGKYRFSLYSQRDQIIGYTITSQIPSQNAEKVYPSANHDETFLNSFQVQMEMVANHIVI</sequence>
<keyword evidence="1" id="KW-0472">Membrane</keyword>
<dbReference type="Pfam" id="PF01674">
    <property type="entry name" value="Lipase_2"/>
    <property type="match status" value="2"/>
</dbReference>
<evidence type="ECO:0000313" key="3">
    <source>
        <dbReference type="WBParaSite" id="Minc3s00009g00639"/>
    </source>
</evidence>
<feature type="transmembrane region" description="Helical" evidence="1">
    <location>
        <begin position="12"/>
        <end position="33"/>
    </location>
</feature>
<dbReference type="PANTHER" id="PTHR32015">
    <property type="entry name" value="FASTING INDUCED LIPASE"/>
    <property type="match status" value="1"/>
</dbReference>
<dbReference type="Gene3D" id="3.40.50.1820">
    <property type="entry name" value="alpha/beta hydrolase"/>
    <property type="match status" value="1"/>
</dbReference>
<dbReference type="SUPFAM" id="SSF53474">
    <property type="entry name" value="alpha/beta-Hydrolases"/>
    <property type="match status" value="1"/>
</dbReference>
<reference evidence="3" key="1">
    <citation type="submission" date="2022-11" db="UniProtKB">
        <authorList>
            <consortium name="WormBaseParasite"/>
        </authorList>
    </citation>
    <scope>IDENTIFICATION</scope>
</reference>
<evidence type="ECO:0000256" key="1">
    <source>
        <dbReference type="SAM" id="Phobius"/>
    </source>
</evidence>
<dbReference type="GO" id="GO:0016042">
    <property type="term" value="P:lipid catabolic process"/>
    <property type="evidence" value="ECO:0007669"/>
    <property type="project" value="InterPro"/>
</dbReference>
<protein>
    <submittedName>
        <fullName evidence="3">Lipase</fullName>
    </submittedName>
</protein>
<dbReference type="GO" id="GO:0016298">
    <property type="term" value="F:lipase activity"/>
    <property type="evidence" value="ECO:0007669"/>
    <property type="project" value="TreeGrafter"/>
</dbReference>
<dbReference type="WBParaSite" id="Minc3s00009g00639">
    <property type="protein sequence ID" value="Minc3s00009g00639"/>
    <property type="gene ID" value="Minc3s00009g00639"/>
</dbReference>
<keyword evidence="1" id="KW-0812">Transmembrane</keyword>
<proteinExistence type="predicted"/>
<dbReference type="InterPro" id="IPR029058">
    <property type="entry name" value="AB_hydrolase_fold"/>
</dbReference>
<name>A0A914KH07_MELIC</name>
<accession>A0A914KH07</accession>
<dbReference type="InterPro" id="IPR002918">
    <property type="entry name" value="Lipase_EstA/Esterase_EstB"/>
</dbReference>
<keyword evidence="2" id="KW-1185">Reference proteome</keyword>
<dbReference type="Proteomes" id="UP000887563">
    <property type="component" value="Unplaced"/>
</dbReference>
<dbReference type="AlphaFoldDB" id="A0A914KH07"/>